<name>A0ABD6BU34_9EURY</name>
<dbReference type="AlphaFoldDB" id="A0ABD6BU34"/>
<reference evidence="2 3" key="1">
    <citation type="journal article" date="2019" name="Int. J. Syst. Evol. Microbiol.">
        <title>The Global Catalogue of Microorganisms (GCM) 10K type strain sequencing project: providing services to taxonomists for standard genome sequencing and annotation.</title>
        <authorList>
            <consortium name="The Broad Institute Genomics Platform"/>
            <consortium name="The Broad Institute Genome Sequencing Center for Infectious Disease"/>
            <person name="Wu L."/>
            <person name="Ma J."/>
        </authorList>
    </citation>
    <scope>NUCLEOTIDE SEQUENCE [LARGE SCALE GENOMIC DNA]</scope>
    <source>
        <strain evidence="2 3">CGMCC 1.12859</strain>
    </source>
</reference>
<keyword evidence="3" id="KW-1185">Reference proteome</keyword>
<feature type="transmembrane region" description="Helical" evidence="1">
    <location>
        <begin position="64"/>
        <end position="84"/>
    </location>
</feature>
<keyword evidence="1" id="KW-0812">Transmembrane</keyword>
<keyword evidence="1" id="KW-0472">Membrane</keyword>
<proteinExistence type="predicted"/>
<feature type="transmembrane region" description="Helical" evidence="1">
    <location>
        <begin position="96"/>
        <end position="115"/>
    </location>
</feature>
<protein>
    <submittedName>
        <fullName evidence="2">Uncharacterized protein</fullName>
    </submittedName>
</protein>
<dbReference type="RefSeq" id="WP_267647814.1">
    <property type="nucleotide sequence ID" value="NZ_JANHGR010000002.1"/>
</dbReference>
<sequence length="118" mass="11900">MITLLPAHGVAPAAPLLPLQTVTGGSTVVVLAALLALLVATVLSLAVAARLYGGYRRGGGRAMLGLLVGLVLLTTVPFVLRMVLTNVGDVSATTRALAATSSQLAGLLIVLTVVFDRG</sequence>
<dbReference type="EMBL" id="JBHUCZ010000010">
    <property type="protein sequence ID" value="MFD1568190.1"/>
    <property type="molecule type" value="Genomic_DNA"/>
</dbReference>
<evidence type="ECO:0000256" key="1">
    <source>
        <dbReference type="SAM" id="Phobius"/>
    </source>
</evidence>
<comment type="caution">
    <text evidence="2">The sequence shown here is derived from an EMBL/GenBank/DDBJ whole genome shotgun (WGS) entry which is preliminary data.</text>
</comment>
<feature type="transmembrane region" description="Helical" evidence="1">
    <location>
        <begin position="28"/>
        <end position="52"/>
    </location>
</feature>
<keyword evidence="1" id="KW-1133">Transmembrane helix</keyword>
<evidence type="ECO:0000313" key="2">
    <source>
        <dbReference type="EMBL" id="MFD1568190.1"/>
    </source>
</evidence>
<gene>
    <name evidence="2" type="ORF">ACFSAU_11875</name>
</gene>
<dbReference type="Proteomes" id="UP001597139">
    <property type="component" value="Unassembled WGS sequence"/>
</dbReference>
<accession>A0ABD6BU34</accession>
<organism evidence="2 3">
    <name type="scientific">Halolamina litorea</name>
    <dbReference type="NCBI Taxonomy" id="1515593"/>
    <lineage>
        <taxon>Archaea</taxon>
        <taxon>Methanobacteriati</taxon>
        <taxon>Methanobacteriota</taxon>
        <taxon>Stenosarchaea group</taxon>
        <taxon>Halobacteria</taxon>
        <taxon>Halobacteriales</taxon>
        <taxon>Haloferacaceae</taxon>
    </lineage>
</organism>
<evidence type="ECO:0000313" key="3">
    <source>
        <dbReference type="Proteomes" id="UP001597139"/>
    </source>
</evidence>